<keyword evidence="3" id="KW-0539">Nucleus</keyword>
<evidence type="ECO:0000313" key="7">
    <source>
        <dbReference type="Proteomes" id="UP000799118"/>
    </source>
</evidence>
<dbReference type="InterPro" id="IPR051037">
    <property type="entry name" value="RNAPII_TF_IWS1"/>
</dbReference>
<dbReference type="EMBL" id="ML769477">
    <property type="protein sequence ID" value="KAE9398852.1"/>
    <property type="molecule type" value="Genomic_DNA"/>
</dbReference>
<gene>
    <name evidence="6" type="ORF">BT96DRAFT_882705</name>
</gene>
<evidence type="ECO:0000256" key="2">
    <source>
        <dbReference type="ARBA" id="ARBA00037992"/>
    </source>
</evidence>
<feature type="region of interest" description="Disordered" evidence="4">
    <location>
        <begin position="1"/>
        <end position="109"/>
    </location>
</feature>
<evidence type="ECO:0000313" key="6">
    <source>
        <dbReference type="EMBL" id="KAE9398852.1"/>
    </source>
</evidence>
<evidence type="ECO:0000256" key="3">
    <source>
        <dbReference type="PROSITE-ProRule" id="PRU00649"/>
    </source>
</evidence>
<dbReference type="Gene3D" id="1.20.930.10">
    <property type="entry name" value="Conserved domain common to transcription factors TFIIS, elongin A, CRSP70"/>
    <property type="match status" value="1"/>
</dbReference>
<feature type="compositionally biased region" description="Acidic residues" evidence="4">
    <location>
        <begin position="34"/>
        <end position="47"/>
    </location>
</feature>
<evidence type="ECO:0000256" key="4">
    <source>
        <dbReference type="SAM" id="MobiDB-lite"/>
    </source>
</evidence>
<dbReference type="PANTHER" id="PTHR46010">
    <property type="entry name" value="PROTEIN IWS1 HOMOLOG"/>
    <property type="match status" value="1"/>
</dbReference>
<name>A0A6A4HJ52_9AGAR</name>
<proteinExistence type="inferred from homology"/>
<dbReference type="OrthoDB" id="21124at2759"/>
<reference evidence="6" key="1">
    <citation type="journal article" date="2019" name="Environ. Microbiol.">
        <title>Fungal ecological strategies reflected in gene transcription - a case study of two litter decomposers.</title>
        <authorList>
            <person name="Barbi F."/>
            <person name="Kohler A."/>
            <person name="Barry K."/>
            <person name="Baskaran P."/>
            <person name="Daum C."/>
            <person name="Fauchery L."/>
            <person name="Ihrmark K."/>
            <person name="Kuo A."/>
            <person name="LaButti K."/>
            <person name="Lipzen A."/>
            <person name="Morin E."/>
            <person name="Grigoriev I.V."/>
            <person name="Henrissat B."/>
            <person name="Lindahl B."/>
            <person name="Martin F."/>
        </authorList>
    </citation>
    <scope>NUCLEOTIDE SEQUENCE</scope>
    <source>
        <strain evidence="6">JB14</strain>
    </source>
</reference>
<dbReference type="PROSITE" id="PS51319">
    <property type="entry name" value="TFIIS_N"/>
    <property type="match status" value="1"/>
</dbReference>
<dbReference type="GO" id="GO:0016973">
    <property type="term" value="P:poly(A)+ mRNA export from nucleus"/>
    <property type="evidence" value="ECO:0007669"/>
    <property type="project" value="TreeGrafter"/>
</dbReference>
<feature type="domain" description="TFIIS N-terminal" evidence="5">
    <location>
        <begin position="197"/>
        <end position="275"/>
    </location>
</feature>
<comment type="function">
    <text evidence="1">Transcription factor involved in RNA polymerase II transcription regulation. May function in both SPT15/TBP post-recruitment and recruitment steps of transcription.</text>
</comment>
<evidence type="ECO:0000259" key="5">
    <source>
        <dbReference type="PROSITE" id="PS51319"/>
    </source>
</evidence>
<feature type="region of interest" description="Disordered" evidence="4">
    <location>
        <begin position="355"/>
        <end position="382"/>
    </location>
</feature>
<dbReference type="InterPro" id="IPR017923">
    <property type="entry name" value="TFIIS_N"/>
</dbReference>
<dbReference type="PANTHER" id="PTHR46010:SF1">
    <property type="entry name" value="PROTEIN IWS1 HOMOLOG"/>
    <property type="match status" value="1"/>
</dbReference>
<feature type="compositionally biased region" description="Basic residues" evidence="4">
    <location>
        <begin position="77"/>
        <end position="88"/>
    </location>
</feature>
<sequence>MATNKLELARDIFGGSDSELSSDDEVQDRRAVAYDDDASGGESEDDYQDKPTSSRKKKALKPKQRRAGAEGEEGQVKKRKRTTTKKKKSPYEDMDLNEVPPEQANKVRLDRQIEAILKSKKSSRPKKRKNNDEVLDSFADDEVARLRETMNNAAEEDMKANQDKGPATAKLRFLNEAMETLRKASLAQSIIDNNLLDAVKRWLEPLPDRSLPALNIQRELFATLRKMEFIDSSVLKESGLGPLVLFYTKCDRVTLDVRKIADELVITWSRPIIKRSASHRDRVVPKVDTMDIDEASGSQSLSQSQFRPERLNAIMARAKMEDKNKTRKNAVTIPQSNLGTYTVAPRNNAGLSKINSSVDHDVERRKKNAERLRSLTRKISGK</sequence>
<feature type="compositionally biased region" description="Basic residues" evidence="4">
    <location>
        <begin position="53"/>
        <end position="66"/>
    </location>
</feature>
<accession>A0A6A4HJ52</accession>
<dbReference type="InterPro" id="IPR035441">
    <property type="entry name" value="TFIIS/LEDGF_dom_sf"/>
</dbReference>
<dbReference type="Pfam" id="PF08711">
    <property type="entry name" value="Med26"/>
    <property type="match status" value="1"/>
</dbReference>
<dbReference type="AlphaFoldDB" id="A0A6A4HJ52"/>
<feature type="compositionally biased region" description="Basic and acidic residues" evidence="4">
    <location>
        <begin position="358"/>
        <end position="373"/>
    </location>
</feature>
<evidence type="ECO:0000256" key="1">
    <source>
        <dbReference type="ARBA" id="ARBA00037349"/>
    </source>
</evidence>
<keyword evidence="7" id="KW-1185">Reference proteome</keyword>
<dbReference type="Proteomes" id="UP000799118">
    <property type="component" value="Unassembled WGS sequence"/>
</dbReference>
<organism evidence="6 7">
    <name type="scientific">Gymnopus androsaceus JB14</name>
    <dbReference type="NCBI Taxonomy" id="1447944"/>
    <lineage>
        <taxon>Eukaryota</taxon>
        <taxon>Fungi</taxon>
        <taxon>Dikarya</taxon>
        <taxon>Basidiomycota</taxon>
        <taxon>Agaricomycotina</taxon>
        <taxon>Agaricomycetes</taxon>
        <taxon>Agaricomycetidae</taxon>
        <taxon>Agaricales</taxon>
        <taxon>Marasmiineae</taxon>
        <taxon>Omphalotaceae</taxon>
        <taxon>Gymnopus</taxon>
    </lineage>
</organism>
<comment type="similarity">
    <text evidence="2">Belongs to the IWS1 family.</text>
</comment>
<dbReference type="GO" id="GO:0005634">
    <property type="term" value="C:nucleus"/>
    <property type="evidence" value="ECO:0007669"/>
    <property type="project" value="UniProtKB-SubCell"/>
</dbReference>
<protein>
    <submittedName>
        <fullName evidence="6">Transcription factor iws1</fullName>
    </submittedName>
</protein>
<comment type="subcellular location">
    <subcellularLocation>
        <location evidence="3">Nucleus</location>
    </subcellularLocation>
</comment>